<evidence type="ECO:0000259" key="2">
    <source>
        <dbReference type="Pfam" id="PF14111"/>
    </source>
</evidence>
<feature type="compositionally biased region" description="Basic and acidic residues" evidence="1">
    <location>
        <begin position="63"/>
        <end position="83"/>
    </location>
</feature>
<keyword evidence="4" id="KW-1185">Reference proteome</keyword>
<proteinExistence type="predicted"/>
<dbReference type="EMBL" id="CACSLK010026072">
    <property type="protein sequence ID" value="CAA0825250.1"/>
    <property type="molecule type" value="Genomic_DNA"/>
</dbReference>
<evidence type="ECO:0000256" key="1">
    <source>
        <dbReference type="SAM" id="MobiDB-lite"/>
    </source>
</evidence>
<sequence>AASLNLAKADCTGTNNNCNDEVRGKNEDNIVSTAAAKQVEHREKQVQAINHSTKPARNVLDKISQRNSEHLDKQKVDSKEGNKANDNTIRHKRPFNELFANNRKPSNGLKLNYTKPTGNKVHLEKDDIDEVHKTWGYCLVGYFTHRHPGREALMTICNSWKVKFEYIPDVNGWILFKFTTKEDRDSVLEGGPYTIYGRTLMLKTLPKLFRFGDDDTKIVPVWVQLPYLPLECWNAKAIGKIASIIGKPISTDKLTETKDRCNFARILVELDVSEELHREIEIETYDGDSFFQKVVYEYVPPYCHLCKQIGHTSKRCHIYPEETKGKKPNVQAEKTKQSRAKDNAKAQMESCHPVTKEKETKVPEEAIAPKVTPETSNKASPAEKEALEDAPNRDKVTQEKAEGKKPITAHCNCIYHLSKNIAKKYKKNIEAVFMAAAHAYTPFDFNRHMTTIQKANPSVVTYLESEVGLERWSRLHCKANRFLTMTSNAAETINSNMKVARELSITLLLECLRGMQQEWNVKNKAEAENTFTTLAKLGNKMLEENYKASMIFM</sequence>
<dbReference type="Proteomes" id="UP001153555">
    <property type="component" value="Unassembled WGS sequence"/>
</dbReference>
<name>A0A9N7RDC7_STRHE</name>
<reference evidence="3" key="1">
    <citation type="submission" date="2019-12" db="EMBL/GenBank/DDBJ databases">
        <authorList>
            <person name="Scholes J."/>
        </authorList>
    </citation>
    <scope>NUCLEOTIDE SEQUENCE</scope>
</reference>
<dbReference type="InterPro" id="IPR040256">
    <property type="entry name" value="At4g02000-like"/>
</dbReference>
<feature type="compositionally biased region" description="Basic and acidic residues" evidence="1">
    <location>
        <begin position="333"/>
        <end position="344"/>
    </location>
</feature>
<feature type="non-terminal residue" evidence="3">
    <location>
        <position position="1"/>
    </location>
</feature>
<accession>A0A9N7RDC7</accession>
<feature type="compositionally biased region" description="Basic and acidic residues" evidence="1">
    <location>
        <begin position="354"/>
        <end position="364"/>
    </location>
</feature>
<dbReference type="AlphaFoldDB" id="A0A9N7RDC7"/>
<feature type="region of interest" description="Disordered" evidence="1">
    <location>
        <begin position="63"/>
        <end position="88"/>
    </location>
</feature>
<dbReference type="InterPro" id="IPR025558">
    <property type="entry name" value="DUF4283"/>
</dbReference>
<comment type="caution">
    <text evidence="3">The sequence shown here is derived from an EMBL/GenBank/DDBJ whole genome shotgun (WGS) entry which is preliminary data.</text>
</comment>
<dbReference type="PANTHER" id="PTHR31286:SF180">
    <property type="entry name" value="OS10G0362600 PROTEIN"/>
    <property type="match status" value="1"/>
</dbReference>
<evidence type="ECO:0000313" key="3">
    <source>
        <dbReference type="EMBL" id="CAA0825250.1"/>
    </source>
</evidence>
<protein>
    <recommendedName>
        <fullName evidence="2">DUF4283 domain-containing protein</fullName>
    </recommendedName>
</protein>
<dbReference type="Pfam" id="PF14111">
    <property type="entry name" value="DUF4283"/>
    <property type="match status" value="1"/>
</dbReference>
<feature type="region of interest" description="Disordered" evidence="1">
    <location>
        <begin position="325"/>
        <end position="402"/>
    </location>
</feature>
<dbReference type="PANTHER" id="PTHR31286">
    <property type="entry name" value="GLYCINE-RICH CELL WALL STRUCTURAL PROTEIN 1.8-LIKE"/>
    <property type="match status" value="1"/>
</dbReference>
<dbReference type="OrthoDB" id="913888at2759"/>
<feature type="domain" description="DUF4283" evidence="2">
    <location>
        <begin position="134"/>
        <end position="210"/>
    </location>
</feature>
<gene>
    <name evidence="3" type="ORF">SHERM_22034</name>
</gene>
<feature type="non-terminal residue" evidence="3">
    <location>
        <position position="553"/>
    </location>
</feature>
<feature type="compositionally biased region" description="Basic and acidic residues" evidence="1">
    <location>
        <begin position="381"/>
        <end position="402"/>
    </location>
</feature>
<evidence type="ECO:0000313" key="4">
    <source>
        <dbReference type="Proteomes" id="UP001153555"/>
    </source>
</evidence>
<organism evidence="3 4">
    <name type="scientific">Striga hermonthica</name>
    <name type="common">Purple witchweed</name>
    <name type="synonym">Buchnera hermonthica</name>
    <dbReference type="NCBI Taxonomy" id="68872"/>
    <lineage>
        <taxon>Eukaryota</taxon>
        <taxon>Viridiplantae</taxon>
        <taxon>Streptophyta</taxon>
        <taxon>Embryophyta</taxon>
        <taxon>Tracheophyta</taxon>
        <taxon>Spermatophyta</taxon>
        <taxon>Magnoliopsida</taxon>
        <taxon>eudicotyledons</taxon>
        <taxon>Gunneridae</taxon>
        <taxon>Pentapetalae</taxon>
        <taxon>asterids</taxon>
        <taxon>lamiids</taxon>
        <taxon>Lamiales</taxon>
        <taxon>Orobanchaceae</taxon>
        <taxon>Buchnereae</taxon>
        <taxon>Striga</taxon>
    </lineage>
</organism>